<keyword evidence="4 9" id="KW-0949">S-adenosyl-L-methionine</keyword>
<evidence type="ECO:0000256" key="4">
    <source>
        <dbReference type="ARBA" id="ARBA00022691"/>
    </source>
</evidence>
<dbReference type="InterPro" id="IPR042296">
    <property type="entry name" value="tRNA_met_Trm1_C"/>
</dbReference>
<gene>
    <name evidence="13" type="ORF">DYB36_011146</name>
</gene>
<evidence type="ECO:0000256" key="9">
    <source>
        <dbReference type="PROSITE-ProRule" id="PRU00958"/>
    </source>
</evidence>
<feature type="domain" description="RCK N-terminal" evidence="12">
    <location>
        <begin position="778"/>
        <end position="896"/>
    </location>
</feature>
<name>A0A397AJG2_APHAT</name>
<organism evidence="13 14">
    <name type="scientific">Aphanomyces astaci</name>
    <name type="common">Crayfish plague agent</name>
    <dbReference type="NCBI Taxonomy" id="112090"/>
    <lineage>
        <taxon>Eukaryota</taxon>
        <taxon>Sar</taxon>
        <taxon>Stramenopiles</taxon>
        <taxon>Oomycota</taxon>
        <taxon>Saprolegniomycetes</taxon>
        <taxon>Saprolegniales</taxon>
        <taxon>Verrucalvaceae</taxon>
        <taxon>Aphanomyces</taxon>
    </lineage>
</organism>
<dbReference type="EMBL" id="QUSZ01006033">
    <property type="protein sequence ID" value="RHY07206.1"/>
    <property type="molecule type" value="Genomic_DNA"/>
</dbReference>
<feature type="domain" description="Calcium-activated potassium channel BK alpha subunit" evidence="11">
    <location>
        <begin position="915"/>
        <end position="946"/>
    </location>
</feature>
<dbReference type="GO" id="GO:0016020">
    <property type="term" value="C:membrane"/>
    <property type="evidence" value="ECO:0007669"/>
    <property type="project" value="InterPro"/>
</dbReference>
<dbReference type="VEuPathDB" id="FungiDB:H257_01465"/>
<dbReference type="PANTHER" id="PTHR10631">
    <property type="entry name" value="N 2 ,N 2 -DIMETHYLGUANOSINE TRNA METHYLTRANSFERASE"/>
    <property type="match status" value="1"/>
</dbReference>
<dbReference type="GO" id="GO:0005634">
    <property type="term" value="C:nucleus"/>
    <property type="evidence" value="ECO:0007669"/>
    <property type="project" value="TreeGrafter"/>
</dbReference>
<keyword evidence="2 9" id="KW-0489">Methyltransferase</keyword>
<comment type="catalytic activity">
    <reaction evidence="8">
        <text>guanosine(26) in tRNA + 2 S-adenosyl-L-methionine = N(2)-dimethylguanosine(26) in tRNA + 2 S-adenosyl-L-homocysteine + 2 H(+)</text>
        <dbReference type="Rhea" id="RHEA:43140"/>
        <dbReference type="Rhea" id="RHEA-COMP:10359"/>
        <dbReference type="Rhea" id="RHEA-COMP:10360"/>
        <dbReference type="ChEBI" id="CHEBI:15378"/>
        <dbReference type="ChEBI" id="CHEBI:57856"/>
        <dbReference type="ChEBI" id="CHEBI:59789"/>
        <dbReference type="ChEBI" id="CHEBI:74269"/>
        <dbReference type="ChEBI" id="CHEBI:74513"/>
        <dbReference type="EC" id="2.1.1.216"/>
    </reaction>
</comment>
<evidence type="ECO:0000313" key="14">
    <source>
        <dbReference type="Proteomes" id="UP000265427"/>
    </source>
</evidence>
<evidence type="ECO:0000259" key="11">
    <source>
        <dbReference type="Pfam" id="PF03493"/>
    </source>
</evidence>
<keyword evidence="10" id="KW-0812">Transmembrane</keyword>
<evidence type="ECO:0000256" key="5">
    <source>
        <dbReference type="ARBA" id="ARBA00022694"/>
    </source>
</evidence>
<reference evidence="13 14" key="1">
    <citation type="submission" date="2018-08" db="EMBL/GenBank/DDBJ databases">
        <title>Aphanomyces genome sequencing and annotation.</title>
        <authorList>
            <person name="Minardi D."/>
            <person name="Oidtmann B."/>
            <person name="Van Der Giezen M."/>
            <person name="Studholme D.J."/>
        </authorList>
    </citation>
    <scope>NUCLEOTIDE SEQUENCE [LARGE SCALE GENOMIC DNA]</scope>
    <source>
        <strain evidence="13 14">Kv</strain>
    </source>
</reference>
<protein>
    <recommendedName>
        <fullName evidence="7">tRNA (guanine(26)-N(2))-dimethyltransferase</fullName>
        <ecNumber evidence="7">2.1.1.216</ecNumber>
    </recommendedName>
</protein>
<comment type="similarity">
    <text evidence="9">Belongs to the class I-like SAM-binding methyltransferase superfamily. Trm1 family.</text>
</comment>
<evidence type="ECO:0000256" key="2">
    <source>
        <dbReference type="ARBA" id="ARBA00022603"/>
    </source>
</evidence>
<keyword evidence="10" id="KW-0472">Membrane</keyword>
<evidence type="ECO:0000256" key="6">
    <source>
        <dbReference type="ARBA" id="ARBA00022884"/>
    </source>
</evidence>
<dbReference type="PANTHER" id="PTHR10631:SF3">
    <property type="entry name" value="TRNA (GUANINE(26)-N(2))-DIMETHYLTRANSFERASE"/>
    <property type="match status" value="1"/>
</dbReference>
<dbReference type="Pfam" id="PF22614">
    <property type="entry name" value="Slo-like_RCK"/>
    <property type="match status" value="1"/>
</dbReference>
<evidence type="ECO:0000313" key="13">
    <source>
        <dbReference type="EMBL" id="RHY07206.1"/>
    </source>
</evidence>
<evidence type="ECO:0000256" key="3">
    <source>
        <dbReference type="ARBA" id="ARBA00022679"/>
    </source>
</evidence>
<keyword evidence="3 9" id="KW-0808">Transferase</keyword>
<dbReference type="Pfam" id="PF03493">
    <property type="entry name" value="BK_channel_a"/>
    <property type="match status" value="1"/>
</dbReference>
<dbReference type="GO" id="GO:0000049">
    <property type="term" value="F:tRNA binding"/>
    <property type="evidence" value="ECO:0007669"/>
    <property type="project" value="UniProtKB-UniRule"/>
</dbReference>
<dbReference type="Gene3D" id="3.40.50.720">
    <property type="entry name" value="NAD(P)-binding Rossmann-like Domain"/>
    <property type="match status" value="1"/>
</dbReference>
<dbReference type="FunFam" id="3.30.56.70:FF:000001">
    <property type="entry name" value="tRNA (guanine(26)-N(2))-dimethyltransferase"/>
    <property type="match status" value="1"/>
</dbReference>
<accession>A0A397AJG2</accession>
<keyword evidence="5 9" id="KW-0819">tRNA processing</keyword>
<keyword evidence="10" id="KW-1133">Transmembrane helix</keyword>
<evidence type="ECO:0000256" key="10">
    <source>
        <dbReference type="SAM" id="Phobius"/>
    </source>
</evidence>
<sequence>MLLRRLPLLGRPLCIHRTIMTTPAAADFEGEIISEGRAKILFPKGNQVFYNKVQVLNRDLSIAVINQFAHERAKETILKQRKREKNDALPTVDEVQAHVRDNADTNGLKIFEALAASGLRSIRYLQEIEGVQSILVNDLDPAAVISIKRNIEYNQLSTDKLIPNEDDATSVMYSHRKEADNFDVIDLDPYGSASIFLDGAVQAIANGGLLCVTCTDMPVLCGKDPDLVVRLVDYDILLVLHSIESAAVKYQKHIVPIISCSIDFYVRVFVRVYKSPVNVKASMTKQSYVYQEPDVVGSGKCDQCGRRFKMSGTTVPNDVAYLKETIGPIWSAPLHNKDLVLKIRDNVLKNPTKYPTKDRLHGLLTSVSEEVQEDAPLYYTLPGLSKTLHCQQPRMDQVQVALINAGYNVSQSHKVPEAVKTNAPNHVVWDIMRSWRVNDNHDVGVNILAKEPAFEAQFSGKRPSADKEKALRFPKNPEAHWGPKSRARGLAPSELANVVGRCSLPPISTSGPSAFPKPYSTALLNAADVRSPLLKRTSPQTYGSVPSSPVIPSTAVAKNKVWNDKKGEKSAWDYIHMDVRRQSRDRLSRFFLIDFAFRGIALSTEPLDDMLSFTGFVNLGTIFPVLPVSFFMANYNFWTSGTFWRFVYPLRFLKVYVEVRRVINRFHNDMTPLTLFAVNAYLQIFCLLFCSGGVIQTTYGDMDTYNGEWTFFHSCFNSLLLFVAMNYPTADNTLTKCFVMFLIVLLIIVVPYQLSIFFEIYGSYSSYEYAVLTPSKRMKHIVLCGDLTPNRIEQFFNEIFHEDHDLVDTRVAVMSDEDPSSDLVAMLLDPFVAKRTTFLKGSILHDYDAARASCATASAIFVLTRKVGQEDVNLSDHRTFMRAMAAHRVAKDVPIYAQLHLSSNKHLFHDIEQNNVLCFSEVIHSILAQNCLCPGFSTFIYNLTTTA</sequence>
<evidence type="ECO:0000256" key="8">
    <source>
        <dbReference type="ARBA" id="ARBA00051897"/>
    </source>
</evidence>
<feature type="transmembrane region" description="Helical" evidence="10">
    <location>
        <begin position="616"/>
        <end position="638"/>
    </location>
</feature>
<feature type="non-terminal residue" evidence="13">
    <location>
        <position position="947"/>
    </location>
</feature>
<feature type="transmembrane region" description="Helical" evidence="10">
    <location>
        <begin position="737"/>
        <end position="758"/>
    </location>
</feature>
<dbReference type="GO" id="GO:0006813">
    <property type="term" value="P:potassium ion transport"/>
    <property type="evidence" value="ECO:0007669"/>
    <property type="project" value="InterPro"/>
</dbReference>
<dbReference type="Proteomes" id="UP000265427">
    <property type="component" value="Unassembled WGS sequence"/>
</dbReference>
<evidence type="ECO:0000256" key="1">
    <source>
        <dbReference type="ARBA" id="ARBA00022555"/>
    </source>
</evidence>
<dbReference type="EC" id="2.1.1.216" evidence="7"/>
<comment type="caution">
    <text evidence="13">The sequence shown here is derived from an EMBL/GenBank/DDBJ whole genome shotgun (WGS) entry which is preliminary data.</text>
</comment>
<feature type="transmembrane region" description="Helical" evidence="10">
    <location>
        <begin position="673"/>
        <end position="695"/>
    </location>
</feature>
<dbReference type="GO" id="GO:0160104">
    <property type="term" value="F:tRNA (guanine(26)-N2)-dimethyltransferase activity"/>
    <property type="evidence" value="ECO:0007669"/>
    <property type="project" value="UniProtKB-EC"/>
</dbReference>
<feature type="transmembrane region" description="Helical" evidence="10">
    <location>
        <begin position="707"/>
        <end position="725"/>
    </location>
</feature>
<dbReference type="InterPro" id="IPR029063">
    <property type="entry name" value="SAM-dependent_MTases_sf"/>
</dbReference>
<dbReference type="VEuPathDB" id="FungiDB:H257_01464"/>
<dbReference type="SUPFAM" id="SSF53335">
    <property type="entry name" value="S-adenosyl-L-methionine-dependent methyltransferases"/>
    <property type="match status" value="1"/>
</dbReference>
<dbReference type="InterPro" id="IPR002905">
    <property type="entry name" value="Trm1"/>
</dbReference>
<dbReference type="GO" id="GO:0002940">
    <property type="term" value="P:tRNA N2-guanine methylation"/>
    <property type="evidence" value="ECO:0007669"/>
    <property type="project" value="TreeGrafter"/>
</dbReference>
<evidence type="ECO:0000259" key="12">
    <source>
        <dbReference type="Pfam" id="PF22614"/>
    </source>
</evidence>
<dbReference type="Gene3D" id="3.40.50.150">
    <property type="entry name" value="Vaccinia Virus protein VP39"/>
    <property type="match status" value="1"/>
</dbReference>
<dbReference type="Pfam" id="PF02005">
    <property type="entry name" value="TRM"/>
    <property type="match status" value="1"/>
</dbReference>
<dbReference type="InterPro" id="IPR003929">
    <property type="entry name" value="K_chnl_BK_asu"/>
</dbReference>
<keyword evidence="1 9" id="KW-0820">tRNA-binding</keyword>
<evidence type="ECO:0000256" key="7">
    <source>
        <dbReference type="ARBA" id="ARBA00039099"/>
    </source>
</evidence>
<dbReference type="PROSITE" id="PS51626">
    <property type="entry name" value="SAM_MT_TRM1"/>
    <property type="match status" value="1"/>
</dbReference>
<dbReference type="AlphaFoldDB" id="A0A397AJG2"/>
<proteinExistence type="inferred from homology"/>
<dbReference type="Gene3D" id="3.30.56.70">
    <property type="entry name" value="N2,N2-dimethylguanosine tRNA methyltransferase, C-terminal domain"/>
    <property type="match status" value="1"/>
</dbReference>
<keyword evidence="6 9" id="KW-0694">RNA-binding</keyword>
<dbReference type="InterPro" id="IPR003148">
    <property type="entry name" value="RCK_N"/>
</dbReference>